<accession>A0A1A8L906</accession>
<proteinExistence type="predicted"/>
<dbReference type="AlphaFoldDB" id="A0A1A8L906"/>
<protein>
    <submittedName>
        <fullName evidence="1">RAD54-like 2</fullName>
    </submittedName>
</protein>
<gene>
    <name evidence="1" type="primary">RAD54L2</name>
</gene>
<organism evidence="1">
    <name type="scientific">Nothobranchius pienaari</name>
    <dbReference type="NCBI Taxonomy" id="704102"/>
    <lineage>
        <taxon>Eukaryota</taxon>
        <taxon>Metazoa</taxon>
        <taxon>Chordata</taxon>
        <taxon>Craniata</taxon>
        <taxon>Vertebrata</taxon>
        <taxon>Euteleostomi</taxon>
        <taxon>Actinopterygii</taxon>
        <taxon>Neopterygii</taxon>
        <taxon>Teleostei</taxon>
        <taxon>Neoteleostei</taxon>
        <taxon>Acanthomorphata</taxon>
        <taxon>Ovalentaria</taxon>
        <taxon>Atherinomorphae</taxon>
        <taxon>Cyprinodontiformes</taxon>
        <taxon>Nothobranchiidae</taxon>
        <taxon>Nothobranchius</taxon>
    </lineage>
</organism>
<dbReference type="EMBL" id="HAEF01003928">
    <property type="protein sequence ID" value="SBR41310.1"/>
    <property type="molecule type" value="Transcribed_RNA"/>
</dbReference>
<name>A0A1A8L906_9TELE</name>
<sequence length="51" mass="5852">AHMRRNIRYCTQRINAKTPSHVYALQQGYSNISGHILIFRISPVGAPNDER</sequence>
<feature type="non-terminal residue" evidence="1">
    <location>
        <position position="1"/>
    </location>
</feature>
<reference evidence="1" key="2">
    <citation type="submission" date="2016-06" db="EMBL/GenBank/DDBJ databases">
        <title>The genome of a short-lived fish provides insights into sex chromosome evolution and the genetic control of aging.</title>
        <authorList>
            <person name="Reichwald K."/>
            <person name="Felder M."/>
            <person name="Petzold A."/>
            <person name="Koch P."/>
            <person name="Groth M."/>
            <person name="Platzer M."/>
        </authorList>
    </citation>
    <scope>NUCLEOTIDE SEQUENCE</scope>
    <source>
        <tissue evidence="1">Brain</tissue>
    </source>
</reference>
<reference evidence="1" key="1">
    <citation type="submission" date="2016-05" db="EMBL/GenBank/DDBJ databases">
        <authorList>
            <person name="Lavstsen T."/>
            <person name="Jespersen J.S."/>
        </authorList>
    </citation>
    <scope>NUCLEOTIDE SEQUENCE</scope>
    <source>
        <tissue evidence="1">Brain</tissue>
    </source>
</reference>
<evidence type="ECO:0000313" key="1">
    <source>
        <dbReference type="EMBL" id="SBR41310.1"/>
    </source>
</evidence>